<dbReference type="InterPro" id="IPR010119">
    <property type="entry name" value="Gluconeogen_factor"/>
</dbReference>
<dbReference type="AlphaFoldDB" id="A0A7V8T060"/>
<dbReference type="InterPro" id="IPR002882">
    <property type="entry name" value="CofD"/>
</dbReference>
<dbReference type="GO" id="GO:0005737">
    <property type="term" value="C:cytoplasm"/>
    <property type="evidence" value="ECO:0007669"/>
    <property type="project" value="UniProtKB-SubCell"/>
</dbReference>
<gene>
    <name evidence="3" type="ORF">HRJ53_27815</name>
</gene>
<dbReference type="SUPFAM" id="SSF142338">
    <property type="entry name" value="CofD-like"/>
    <property type="match status" value="1"/>
</dbReference>
<comment type="caution">
    <text evidence="3">The sequence shown here is derived from an EMBL/GenBank/DDBJ whole genome shotgun (WGS) entry which is preliminary data.</text>
</comment>
<evidence type="ECO:0000256" key="2">
    <source>
        <dbReference type="HAMAP-Rule" id="MF_00973"/>
    </source>
</evidence>
<comment type="subcellular location">
    <subcellularLocation>
        <location evidence="2">Cytoplasm</location>
    </subcellularLocation>
</comment>
<comment type="function">
    <text evidence="2">Required for morphogenesis under gluconeogenic growth conditions.</text>
</comment>
<keyword evidence="4" id="KW-1185">Reference proteome</keyword>
<dbReference type="GO" id="GO:0008360">
    <property type="term" value="P:regulation of cell shape"/>
    <property type="evidence" value="ECO:0007669"/>
    <property type="project" value="UniProtKB-UniRule"/>
</dbReference>
<reference evidence="3" key="1">
    <citation type="submission" date="2020-06" db="EMBL/GenBank/DDBJ databases">
        <title>Legume-microbial interactions unlock mineral nutrients during tropical forest succession.</title>
        <authorList>
            <person name="Epihov D.Z."/>
        </authorList>
    </citation>
    <scope>NUCLEOTIDE SEQUENCE [LARGE SCALE GENOMIC DNA]</scope>
    <source>
        <strain evidence="3">Pan2503</strain>
    </source>
</reference>
<evidence type="ECO:0000313" key="4">
    <source>
        <dbReference type="Proteomes" id="UP000567293"/>
    </source>
</evidence>
<keyword evidence="1 2" id="KW-0963">Cytoplasm</keyword>
<dbReference type="InterPro" id="IPR038136">
    <property type="entry name" value="CofD-like_dom_sf"/>
</dbReference>
<dbReference type="Gene3D" id="3.40.50.10680">
    <property type="entry name" value="CofD-like domains"/>
    <property type="match status" value="1"/>
</dbReference>
<dbReference type="PANTHER" id="PTHR30135:SF3">
    <property type="entry name" value="GLUCONEOGENESIS FACTOR-RELATED"/>
    <property type="match status" value="1"/>
</dbReference>
<sequence>MKKHGSPRKALTPGFRIVALGGGTGLSTLLRGLKERVVRRPDELATAERPISDLAAIVTVTDDGGSSGRLRRENRILPPGDIRNCMVALSKDEALMGRLFQYRFHAGRGLAGHNFGNLFLAALTHVTGDFIEAIRVTSRVLAIRGRIFPSTLSNVHLVAVLENGRVVHGETRISASRVRIKRLSLSPSHVRPLPAAIEAIGQADLILMGPGSLYTSVLPNLLIPDIASAIARSKAPRVYIANLMTQPGETTGYGLADHVCAIQKHVPHRVIDCVVANRQAVSPEVARRYRAEGAVPVAVDLPALRSLGCRVILDDLLEEHGVLRHNTGRLSELLLEEFFHQQRTAGESAAKARGPRQMREPLG</sequence>
<dbReference type="GO" id="GO:0043743">
    <property type="term" value="F:LPPG:FO 2-phospho-L-lactate transferase activity"/>
    <property type="evidence" value="ECO:0007669"/>
    <property type="project" value="InterPro"/>
</dbReference>
<accession>A0A7V8T060</accession>
<evidence type="ECO:0000313" key="3">
    <source>
        <dbReference type="EMBL" id="MBA0088813.1"/>
    </source>
</evidence>
<dbReference type="HAMAP" id="MF_00973">
    <property type="entry name" value="Gluconeogen_factor"/>
    <property type="match status" value="1"/>
</dbReference>
<protein>
    <recommendedName>
        <fullName evidence="2">Putative gluconeogenesis factor</fullName>
    </recommendedName>
</protein>
<dbReference type="Proteomes" id="UP000567293">
    <property type="component" value="Unassembled WGS sequence"/>
</dbReference>
<proteinExistence type="inferred from homology"/>
<organism evidence="3 4">
    <name type="scientific">Candidatus Acidiferrum panamense</name>
    <dbReference type="NCBI Taxonomy" id="2741543"/>
    <lineage>
        <taxon>Bacteria</taxon>
        <taxon>Pseudomonadati</taxon>
        <taxon>Acidobacteriota</taxon>
        <taxon>Terriglobia</taxon>
        <taxon>Candidatus Acidiferrales</taxon>
        <taxon>Candidatus Acidiferrum</taxon>
    </lineage>
</organism>
<evidence type="ECO:0000256" key="1">
    <source>
        <dbReference type="ARBA" id="ARBA00022490"/>
    </source>
</evidence>
<comment type="similarity">
    <text evidence="2">Belongs to the gluconeogenesis factor family.</text>
</comment>
<name>A0A7V8T060_9BACT</name>
<dbReference type="EMBL" id="JACDQQ010002691">
    <property type="protein sequence ID" value="MBA0088813.1"/>
    <property type="molecule type" value="Genomic_DNA"/>
</dbReference>
<dbReference type="NCBIfam" id="TIGR01826">
    <property type="entry name" value="CofD_related"/>
    <property type="match status" value="1"/>
</dbReference>
<dbReference type="CDD" id="cd07187">
    <property type="entry name" value="YvcK_like"/>
    <property type="match status" value="1"/>
</dbReference>
<dbReference type="Pfam" id="PF01933">
    <property type="entry name" value="CofD"/>
    <property type="match status" value="1"/>
</dbReference>
<dbReference type="PANTHER" id="PTHR30135">
    <property type="entry name" value="UNCHARACTERIZED PROTEIN YVCK-RELATED"/>
    <property type="match status" value="1"/>
</dbReference>